<evidence type="ECO:0000256" key="1">
    <source>
        <dbReference type="ARBA" id="ARBA00001936"/>
    </source>
</evidence>
<evidence type="ECO:0000256" key="4">
    <source>
        <dbReference type="ARBA" id="ARBA00022723"/>
    </source>
</evidence>
<evidence type="ECO:0000256" key="3">
    <source>
        <dbReference type="ARBA" id="ARBA00011738"/>
    </source>
</evidence>
<keyword evidence="4 7" id="KW-0479">Metal-binding</keyword>
<reference evidence="8 9" key="1">
    <citation type="submission" date="2017-05" db="EMBL/GenBank/DDBJ databases">
        <title>Complete and WGS of Bordetella genogroups.</title>
        <authorList>
            <person name="Spilker T."/>
            <person name="LiPuma J."/>
        </authorList>
    </citation>
    <scope>NUCLEOTIDE SEQUENCE [LARGE SCALE GENOMIC DNA]</scope>
    <source>
        <strain evidence="8 9">AU9919</strain>
    </source>
</reference>
<feature type="binding site" evidence="7">
    <location>
        <position position="392"/>
    </location>
    <ligand>
        <name>Zn(2+)</name>
        <dbReference type="ChEBI" id="CHEBI:29105"/>
        <label>2</label>
    </ligand>
</feature>
<keyword evidence="5 8" id="KW-0378">Hydrolase</keyword>
<protein>
    <submittedName>
        <fullName evidence="8">Zn-dependent hydrolase</fullName>
    </submittedName>
</protein>
<organism evidence="8 9">
    <name type="scientific">Bordetella genomosp. 4</name>
    <dbReference type="NCBI Taxonomy" id="463044"/>
    <lineage>
        <taxon>Bacteria</taxon>
        <taxon>Pseudomonadati</taxon>
        <taxon>Pseudomonadota</taxon>
        <taxon>Betaproteobacteria</taxon>
        <taxon>Burkholderiales</taxon>
        <taxon>Alcaligenaceae</taxon>
        <taxon>Bordetella</taxon>
    </lineage>
</organism>
<comment type="caution">
    <text evidence="8">The sequence shown here is derived from an EMBL/GenBank/DDBJ whole genome shotgun (WGS) entry which is preliminary data.</text>
</comment>
<comment type="cofactor">
    <cofactor evidence="7">
        <name>Zn(2+)</name>
        <dbReference type="ChEBI" id="CHEBI:29105"/>
    </cofactor>
    <text evidence="7">Binds 2 Zn(2+) ions per subunit.</text>
</comment>
<dbReference type="SUPFAM" id="SSF55031">
    <property type="entry name" value="Bacterial exopeptidase dimerisation domain"/>
    <property type="match status" value="1"/>
</dbReference>
<dbReference type="Proteomes" id="UP000216885">
    <property type="component" value="Unassembled WGS sequence"/>
</dbReference>
<evidence type="ECO:0000256" key="5">
    <source>
        <dbReference type="ARBA" id="ARBA00022801"/>
    </source>
</evidence>
<comment type="subunit">
    <text evidence="3">Homodimer.</text>
</comment>
<dbReference type="PANTHER" id="PTHR32494">
    <property type="entry name" value="ALLANTOATE DEIMINASE-RELATED"/>
    <property type="match status" value="1"/>
</dbReference>
<proteinExistence type="inferred from homology"/>
<dbReference type="EMBL" id="NEVQ01000008">
    <property type="protein sequence ID" value="OZI59260.1"/>
    <property type="molecule type" value="Genomic_DNA"/>
</dbReference>
<feature type="binding site" evidence="7">
    <location>
        <position position="94"/>
    </location>
    <ligand>
        <name>Zn(2+)</name>
        <dbReference type="ChEBI" id="CHEBI:29105"/>
        <label>1</label>
    </ligand>
</feature>
<dbReference type="InterPro" id="IPR002933">
    <property type="entry name" value="Peptidase_M20"/>
</dbReference>
<keyword evidence="9" id="KW-1185">Reference proteome</keyword>
<dbReference type="NCBIfam" id="TIGR01879">
    <property type="entry name" value="hydantase"/>
    <property type="match status" value="1"/>
</dbReference>
<evidence type="ECO:0000313" key="8">
    <source>
        <dbReference type="EMBL" id="OZI59260.1"/>
    </source>
</evidence>
<dbReference type="GO" id="GO:0016813">
    <property type="term" value="F:hydrolase activity, acting on carbon-nitrogen (but not peptide) bonds, in linear amidines"/>
    <property type="evidence" value="ECO:0007669"/>
    <property type="project" value="InterPro"/>
</dbReference>
<evidence type="ECO:0000256" key="7">
    <source>
        <dbReference type="PIRSR" id="PIRSR001235-1"/>
    </source>
</evidence>
<gene>
    <name evidence="8" type="ORF">CAL20_06495</name>
</gene>
<sequence>MSHLPDPDIDLAVHLFETLRTQSFGGLGVTRDTYGAGEQRAHDLMQNTARQLGLETRVDTSGNLYITLPGHYRDRPVRLTGSHLDSVPAGGNFDGAAGVVAGLSVLAGWHTAGYRPQADVTVMAIRAEESTWFPYSYLGSKAAFGLVDASVLELPRADTRQTLREHLSTLSIDPAAFGRAALNPTRIDRFIELHIEQGPTLVDAGIPVGIVTGIRGSFRYRDMRWIGEYAHSGAVNRRYRRDAVRAAALWMTALDKTWADLEADGEDLVVTVGQLSTNSAQHAFSKVAGELDCCIDVRSISVPLLERFDQLLRDHALDTARATSTEVHFGPKTGSQPALMDTKLIAQLTAMASARAIPALAMPSGAGHDAAVFAQQKIPTAMIFVRNQNGSHNPHEAMDISDFAMATQLLSDILAADHTAM</sequence>
<dbReference type="Gene3D" id="3.40.630.10">
    <property type="entry name" value="Zn peptidases"/>
    <property type="match status" value="1"/>
</dbReference>
<dbReference type="RefSeq" id="WP_094837461.1">
    <property type="nucleotide sequence ID" value="NZ_NEVQ01000008.1"/>
</dbReference>
<keyword evidence="6" id="KW-0464">Manganese</keyword>
<dbReference type="PIRSF" id="PIRSF001235">
    <property type="entry name" value="Amidase_carbamoylase"/>
    <property type="match status" value="1"/>
</dbReference>
<comment type="cofactor">
    <cofactor evidence="1">
        <name>Mn(2+)</name>
        <dbReference type="ChEBI" id="CHEBI:29035"/>
    </cofactor>
</comment>
<accession>A0A261UDE1</accession>
<dbReference type="PANTHER" id="PTHR32494:SF19">
    <property type="entry name" value="ALLANTOATE DEIMINASE-RELATED"/>
    <property type="match status" value="1"/>
</dbReference>
<dbReference type="Pfam" id="PF01546">
    <property type="entry name" value="Peptidase_M20"/>
    <property type="match status" value="1"/>
</dbReference>
<feature type="binding site" evidence="7">
    <location>
        <position position="129"/>
    </location>
    <ligand>
        <name>Zn(2+)</name>
        <dbReference type="ChEBI" id="CHEBI:29105"/>
        <label>2</label>
    </ligand>
</feature>
<feature type="binding site" evidence="7">
    <location>
        <position position="194"/>
    </location>
    <ligand>
        <name>Zn(2+)</name>
        <dbReference type="ChEBI" id="CHEBI:29105"/>
        <label>1</label>
    </ligand>
</feature>
<dbReference type="InterPro" id="IPR010158">
    <property type="entry name" value="Amidase_Cbmase"/>
</dbReference>
<evidence type="ECO:0000256" key="6">
    <source>
        <dbReference type="ARBA" id="ARBA00023211"/>
    </source>
</evidence>
<comment type="similarity">
    <text evidence="2">Belongs to the peptidase M20 family.</text>
</comment>
<evidence type="ECO:0000313" key="9">
    <source>
        <dbReference type="Proteomes" id="UP000216885"/>
    </source>
</evidence>
<dbReference type="GO" id="GO:0046872">
    <property type="term" value="F:metal ion binding"/>
    <property type="evidence" value="ECO:0007669"/>
    <property type="project" value="UniProtKB-KW"/>
</dbReference>
<name>A0A261UDE1_9BORD</name>
<feature type="binding site" evidence="7">
    <location>
        <position position="83"/>
    </location>
    <ligand>
        <name>Zn(2+)</name>
        <dbReference type="ChEBI" id="CHEBI:29105"/>
        <label>1</label>
    </ligand>
</feature>
<dbReference type="AlphaFoldDB" id="A0A261UDE1"/>
<dbReference type="InterPro" id="IPR036264">
    <property type="entry name" value="Bact_exopeptidase_dim_dom"/>
</dbReference>
<evidence type="ECO:0000256" key="2">
    <source>
        <dbReference type="ARBA" id="ARBA00006153"/>
    </source>
</evidence>
<keyword evidence="7" id="KW-0862">Zinc</keyword>
<feature type="binding site" evidence="7">
    <location>
        <position position="94"/>
    </location>
    <ligand>
        <name>Zn(2+)</name>
        <dbReference type="ChEBI" id="CHEBI:29105"/>
        <label>2</label>
    </ligand>
</feature>
<dbReference type="NCBIfam" id="NF009527">
    <property type="entry name" value="PRK12891.1"/>
    <property type="match status" value="1"/>
</dbReference>
<dbReference type="Gene3D" id="3.30.70.360">
    <property type="match status" value="1"/>
</dbReference>
<dbReference type="SUPFAM" id="SSF53187">
    <property type="entry name" value="Zn-dependent exopeptidases"/>
    <property type="match status" value="1"/>
</dbReference>